<sequence>MTTFDPETAEIKFAIADAATDLFVEGDGHFLIKDVANTVGIDPADVFNYFPNKQAILQFYYTAIIYRYRLMIDEIDHFDSYTLSEKLSNFAYASFDMLDEKKAFVEDTFQNLILRSCSRTDFEMETEELLRQLLEDDPRLPASSSVLMNDIFYAFLRNKYLGLIRFRLSDTSEDYELTMELTDKLTTFLQELMYSSVLDRGFELGKFLYANRENFLCEIPVVKQIFSKIEIR</sequence>
<dbReference type="AlphaFoldDB" id="A0A1M4VXT8"/>
<reference evidence="2 3" key="1">
    <citation type="submission" date="2016-11" db="EMBL/GenBank/DDBJ databases">
        <authorList>
            <person name="Jaros S."/>
            <person name="Januszkiewicz K."/>
            <person name="Wedrychowicz H."/>
        </authorList>
    </citation>
    <scope>NUCLEOTIDE SEQUENCE [LARGE SCALE GENOMIC DNA]</scope>
    <source>
        <strain evidence="2 3">DSM 21986</strain>
    </source>
</reference>
<keyword evidence="3" id="KW-1185">Reference proteome</keyword>
<dbReference type="Pfam" id="PF17931">
    <property type="entry name" value="TetR_C_23"/>
    <property type="match status" value="1"/>
</dbReference>
<name>A0A1M4VXT8_9BACT</name>
<accession>A0A1M4VXT8</accession>
<dbReference type="EMBL" id="FQUS01000003">
    <property type="protein sequence ID" value="SHE73766.1"/>
    <property type="molecule type" value="Genomic_DNA"/>
</dbReference>
<evidence type="ECO:0000313" key="3">
    <source>
        <dbReference type="Proteomes" id="UP000184041"/>
    </source>
</evidence>
<dbReference type="RefSeq" id="WP_073059500.1">
    <property type="nucleotide sequence ID" value="NZ_FQUS01000003.1"/>
</dbReference>
<dbReference type="STRING" id="1194090.SAMN05443144_10365"/>
<protein>
    <submittedName>
        <fullName evidence="2">Transcriptional regulator, TetR family</fullName>
    </submittedName>
</protein>
<dbReference type="InterPro" id="IPR041673">
    <property type="entry name" value="TetR_C_23"/>
</dbReference>
<feature type="domain" description="Tetracyclin repressor-like C-terminal" evidence="1">
    <location>
        <begin position="86"/>
        <end position="208"/>
    </location>
</feature>
<dbReference type="OrthoDB" id="1523640at2"/>
<evidence type="ECO:0000313" key="2">
    <source>
        <dbReference type="EMBL" id="SHE73766.1"/>
    </source>
</evidence>
<organism evidence="2 3">
    <name type="scientific">Fodinibius roseus</name>
    <dbReference type="NCBI Taxonomy" id="1194090"/>
    <lineage>
        <taxon>Bacteria</taxon>
        <taxon>Pseudomonadati</taxon>
        <taxon>Balneolota</taxon>
        <taxon>Balneolia</taxon>
        <taxon>Balneolales</taxon>
        <taxon>Balneolaceae</taxon>
        <taxon>Fodinibius</taxon>
    </lineage>
</organism>
<dbReference type="Proteomes" id="UP000184041">
    <property type="component" value="Unassembled WGS sequence"/>
</dbReference>
<dbReference type="SUPFAM" id="SSF46689">
    <property type="entry name" value="Homeodomain-like"/>
    <property type="match status" value="1"/>
</dbReference>
<gene>
    <name evidence="2" type="ORF">SAMN05443144_10365</name>
</gene>
<dbReference type="InterPro" id="IPR009057">
    <property type="entry name" value="Homeodomain-like_sf"/>
</dbReference>
<proteinExistence type="predicted"/>
<dbReference type="Gene3D" id="1.10.357.10">
    <property type="entry name" value="Tetracycline Repressor, domain 2"/>
    <property type="match status" value="1"/>
</dbReference>
<evidence type="ECO:0000259" key="1">
    <source>
        <dbReference type="Pfam" id="PF17931"/>
    </source>
</evidence>